<organism evidence="2 3">
    <name type="scientific">Phaseolus angularis</name>
    <name type="common">Azuki bean</name>
    <name type="synonym">Vigna angularis</name>
    <dbReference type="NCBI Taxonomy" id="3914"/>
    <lineage>
        <taxon>Eukaryota</taxon>
        <taxon>Viridiplantae</taxon>
        <taxon>Streptophyta</taxon>
        <taxon>Embryophyta</taxon>
        <taxon>Tracheophyta</taxon>
        <taxon>Spermatophyta</taxon>
        <taxon>Magnoliopsida</taxon>
        <taxon>eudicotyledons</taxon>
        <taxon>Gunneridae</taxon>
        <taxon>Pentapetalae</taxon>
        <taxon>rosids</taxon>
        <taxon>fabids</taxon>
        <taxon>Fabales</taxon>
        <taxon>Fabaceae</taxon>
        <taxon>Papilionoideae</taxon>
        <taxon>50 kb inversion clade</taxon>
        <taxon>NPAAA clade</taxon>
        <taxon>indigoferoid/millettioid clade</taxon>
        <taxon>Phaseoleae</taxon>
        <taxon>Vigna</taxon>
    </lineage>
</organism>
<dbReference type="EMBL" id="CM003377">
    <property type="protein sequence ID" value="KOM47788.1"/>
    <property type="molecule type" value="Genomic_DNA"/>
</dbReference>
<name>A0A0L9UYC9_PHAAN</name>
<sequence>MLPPSTNPMSSSILPFPLVFKCACNSIPSVNLNTRCFLSTISVIQIIFIEFLNCALSMILSALEMPTSDPSVGHPPPTFFDLSALRTDTTLSPPHQSTRGKSPTKHPKSPNAQSSSSSPSPSPSIHSILSLDTSMARRETTLPYSVHPLPLPPWAGPGAPIVSPPAIFSLPIAKTKPFPMKNQWQKGKLIGRGTFGSAM</sequence>
<feature type="compositionally biased region" description="Low complexity" evidence="1">
    <location>
        <begin position="114"/>
        <end position="127"/>
    </location>
</feature>
<feature type="region of interest" description="Disordered" evidence="1">
    <location>
        <begin position="90"/>
        <end position="127"/>
    </location>
</feature>
<evidence type="ECO:0000256" key="1">
    <source>
        <dbReference type="SAM" id="MobiDB-lite"/>
    </source>
</evidence>
<evidence type="ECO:0000313" key="2">
    <source>
        <dbReference type="EMBL" id="KOM47788.1"/>
    </source>
</evidence>
<dbReference type="Proteomes" id="UP000053144">
    <property type="component" value="Chromosome 7"/>
</dbReference>
<proteinExistence type="predicted"/>
<accession>A0A0L9UYC9</accession>
<reference evidence="3" key="1">
    <citation type="journal article" date="2015" name="Proc. Natl. Acad. Sci. U.S.A.">
        <title>Genome sequencing of adzuki bean (Vigna angularis) provides insight into high starch and low fat accumulation and domestication.</title>
        <authorList>
            <person name="Yang K."/>
            <person name="Tian Z."/>
            <person name="Chen C."/>
            <person name="Luo L."/>
            <person name="Zhao B."/>
            <person name="Wang Z."/>
            <person name="Yu L."/>
            <person name="Li Y."/>
            <person name="Sun Y."/>
            <person name="Li W."/>
            <person name="Chen Y."/>
            <person name="Li Y."/>
            <person name="Zhang Y."/>
            <person name="Ai D."/>
            <person name="Zhao J."/>
            <person name="Shang C."/>
            <person name="Ma Y."/>
            <person name="Wu B."/>
            <person name="Wang M."/>
            <person name="Gao L."/>
            <person name="Sun D."/>
            <person name="Zhang P."/>
            <person name="Guo F."/>
            <person name="Wang W."/>
            <person name="Li Y."/>
            <person name="Wang J."/>
            <person name="Varshney R.K."/>
            <person name="Wang J."/>
            <person name="Ling H.Q."/>
            <person name="Wan P."/>
        </authorList>
    </citation>
    <scope>NUCLEOTIDE SEQUENCE</scope>
    <source>
        <strain evidence="3">cv. Jingnong 6</strain>
    </source>
</reference>
<protein>
    <recommendedName>
        <fullName evidence="4">Protein kinase domain-containing protein</fullName>
    </recommendedName>
</protein>
<evidence type="ECO:0008006" key="4">
    <source>
        <dbReference type="Google" id="ProtNLM"/>
    </source>
</evidence>
<dbReference type="AlphaFoldDB" id="A0A0L9UYC9"/>
<gene>
    <name evidence="2" type="ORF">LR48_Vigan07g149200</name>
</gene>
<feature type="compositionally biased region" description="Polar residues" evidence="1">
    <location>
        <begin position="90"/>
        <end position="101"/>
    </location>
</feature>
<dbReference type="Gramene" id="KOM47788">
    <property type="protein sequence ID" value="KOM47788"/>
    <property type="gene ID" value="LR48_Vigan07g149200"/>
</dbReference>
<evidence type="ECO:0000313" key="3">
    <source>
        <dbReference type="Proteomes" id="UP000053144"/>
    </source>
</evidence>